<dbReference type="OMA" id="PAYENPF"/>
<dbReference type="Proteomes" id="UP000242180">
    <property type="component" value="Unassembled WGS sequence"/>
</dbReference>
<organism evidence="2 3">
    <name type="scientific">Syncephalastrum racemosum</name>
    <name type="common">Filamentous fungus</name>
    <dbReference type="NCBI Taxonomy" id="13706"/>
    <lineage>
        <taxon>Eukaryota</taxon>
        <taxon>Fungi</taxon>
        <taxon>Fungi incertae sedis</taxon>
        <taxon>Mucoromycota</taxon>
        <taxon>Mucoromycotina</taxon>
        <taxon>Mucoromycetes</taxon>
        <taxon>Mucorales</taxon>
        <taxon>Syncephalastraceae</taxon>
        <taxon>Syncephalastrum</taxon>
    </lineage>
</organism>
<dbReference type="EMBL" id="MCGN01000008">
    <property type="protein sequence ID" value="ORY93745.1"/>
    <property type="molecule type" value="Genomic_DNA"/>
</dbReference>
<feature type="compositionally biased region" description="Pro residues" evidence="1">
    <location>
        <begin position="41"/>
        <end position="50"/>
    </location>
</feature>
<feature type="region of interest" description="Disordered" evidence="1">
    <location>
        <begin position="1"/>
        <end position="70"/>
    </location>
</feature>
<feature type="compositionally biased region" description="Polar residues" evidence="1">
    <location>
        <begin position="52"/>
        <end position="70"/>
    </location>
</feature>
<evidence type="ECO:0000313" key="3">
    <source>
        <dbReference type="Proteomes" id="UP000242180"/>
    </source>
</evidence>
<evidence type="ECO:0000256" key="1">
    <source>
        <dbReference type="SAM" id="MobiDB-lite"/>
    </source>
</evidence>
<gene>
    <name evidence="2" type="ORF">BCR43DRAFT_344866</name>
</gene>
<protein>
    <submittedName>
        <fullName evidence="2">Uncharacterized protein</fullName>
    </submittedName>
</protein>
<evidence type="ECO:0000313" key="2">
    <source>
        <dbReference type="EMBL" id="ORY93745.1"/>
    </source>
</evidence>
<dbReference type="AlphaFoldDB" id="A0A1X2H5J4"/>
<sequence length="323" mass="36907">MSALSSKLSRVRSVKLSAFNNHRRSPSPNPPQQQQQQQSTSPPPPPPAPQPKHSSASIPRSRTLSNNARANSFGDTLRAISKEARSGEFADVYDAFFFSDKRCQNRAFFMAARLKQTLHGRSHLTDMDDHVWEQMTHRLYTMNYILFVLPSTCQLRARFLASLERDLACIGDGQHVLRRGGMEVHFAVRCCLRRLRSQRFYGYDDDEIEQVVERAREVIEHCLESESKLGHAERDAMYVFHGLRMGLHGRFEPRIDLEEDQALSERLQAAVNENKQIAKPAYVNPFEDEDAVVTDDDDMVTPSHSREVDSGFYDNFVPPKTVI</sequence>
<accession>A0A1X2H5J4</accession>
<reference evidence="2 3" key="1">
    <citation type="submission" date="2016-07" db="EMBL/GenBank/DDBJ databases">
        <title>Pervasive Adenine N6-methylation of Active Genes in Fungi.</title>
        <authorList>
            <consortium name="DOE Joint Genome Institute"/>
            <person name="Mondo S.J."/>
            <person name="Dannebaum R.O."/>
            <person name="Kuo R.C."/>
            <person name="Labutti K."/>
            <person name="Haridas S."/>
            <person name="Kuo A."/>
            <person name="Salamov A."/>
            <person name="Ahrendt S.R."/>
            <person name="Lipzen A."/>
            <person name="Sullivan W."/>
            <person name="Andreopoulos W.B."/>
            <person name="Clum A."/>
            <person name="Lindquist E."/>
            <person name="Daum C."/>
            <person name="Ramamoorthy G.K."/>
            <person name="Gryganskyi A."/>
            <person name="Culley D."/>
            <person name="Magnuson J.K."/>
            <person name="James T.Y."/>
            <person name="O'Malley M.A."/>
            <person name="Stajich J.E."/>
            <person name="Spatafora J.W."/>
            <person name="Visel A."/>
            <person name="Grigoriev I.V."/>
        </authorList>
    </citation>
    <scope>NUCLEOTIDE SEQUENCE [LARGE SCALE GENOMIC DNA]</scope>
    <source>
        <strain evidence="2 3">NRRL 2496</strain>
    </source>
</reference>
<dbReference type="OrthoDB" id="5596457at2759"/>
<comment type="caution">
    <text evidence="2">The sequence shown here is derived from an EMBL/GenBank/DDBJ whole genome shotgun (WGS) entry which is preliminary data.</text>
</comment>
<name>A0A1X2H5J4_SYNRA</name>
<proteinExistence type="predicted"/>
<keyword evidence="3" id="KW-1185">Reference proteome</keyword>
<dbReference type="InParanoid" id="A0A1X2H5J4"/>